<dbReference type="SUPFAM" id="SSF52540">
    <property type="entry name" value="P-loop containing nucleoside triphosphate hydrolases"/>
    <property type="match status" value="1"/>
</dbReference>
<gene>
    <name evidence="7" type="ORF">V4F39_17090</name>
</gene>
<protein>
    <submittedName>
        <fullName evidence="7">Sigma 54-interacting transcriptional regulator</fullName>
    </submittedName>
</protein>
<dbReference type="InterPro" id="IPR003593">
    <property type="entry name" value="AAA+_ATPase"/>
</dbReference>
<dbReference type="FunFam" id="3.40.50.300:FF:000006">
    <property type="entry name" value="DNA-binding transcriptional regulator NtrC"/>
    <property type="match status" value="1"/>
</dbReference>
<dbReference type="Gene3D" id="1.10.8.60">
    <property type="match status" value="1"/>
</dbReference>
<dbReference type="SMART" id="SM00382">
    <property type="entry name" value="AAA"/>
    <property type="match status" value="1"/>
</dbReference>
<dbReference type="AlphaFoldDB" id="A0AAW9QHN7"/>
<organism evidence="7 8">
    <name type="scientific">Aquincola agrisoli</name>
    <dbReference type="NCBI Taxonomy" id="3119538"/>
    <lineage>
        <taxon>Bacteria</taxon>
        <taxon>Pseudomonadati</taxon>
        <taxon>Pseudomonadota</taxon>
        <taxon>Betaproteobacteria</taxon>
        <taxon>Burkholderiales</taxon>
        <taxon>Sphaerotilaceae</taxon>
        <taxon>Aquincola</taxon>
    </lineage>
</organism>
<dbReference type="InterPro" id="IPR058031">
    <property type="entry name" value="AAA_lid_NorR"/>
</dbReference>
<evidence type="ECO:0000259" key="6">
    <source>
        <dbReference type="PROSITE" id="PS50045"/>
    </source>
</evidence>
<dbReference type="PROSITE" id="PS50045">
    <property type="entry name" value="SIGMA54_INTERACT_4"/>
    <property type="match status" value="1"/>
</dbReference>
<dbReference type="CDD" id="cd00009">
    <property type="entry name" value="AAA"/>
    <property type="match status" value="1"/>
</dbReference>
<dbReference type="Pfam" id="PF02954">
    <property type="entry name" value="HTH_8"/>
    <property type="match status" value="1"/>
</dbReference>
<evidence type="ECO:0000313" key="8">
    <source>
        <dbReference type="Proteomes" id="UP001336250"/>
    </source>
</evidence>
<evidence type="ECO:0000256" key="5">
    <source>
        <dbReference type="ARBA" id="ARBA00023163"/>
    </source>
</evidence>
<dbReference type="InterPro" id="IPR002197">
    <property type="entry name" value="HTH_Fis"/>
</dbReference>
<dbReference type="Pfam" id="PF20161">
    <property type="entry name" value="VpsR"/>
    <property type="match status" value="1"/>
</dbReference>
<accession>A0AAW9QHN7</accession>
<dbReference type="InterPro" id="IPR009057">
    <property type="entry name" value="Homeodomain-like_sf"/>
</dbReference>
<evidence type="ECO:0000256" key="3">
    <source>
        <dbReference type="ARBA" id="ARBA00023015"/>
    </source>
</evidence>
<dbReference type="InterPro" id="IPR027417">
    <property type="entry name" value="P-loop_NTPase"/>
</dbReference>
<keyword evidence="1" id="KW-0547">Nucleotide-binding</keyword>
<dbReference type="Gene3D" id="3.40.50.300">
    <property type="entry name" value="P-loop containing nucleotide triphosphate hydrolases"/>
    <property type="match status" value="1"/>
</dbReference>
<dbReference type="InterPro" id="IPR025944">
    <property type="entry name" value="Sigma_54_int_dom_CS"/>
</dbReference>
<proteinExistence type="predicted"/>
<keyword evidence="5" id="KW-0804">Transcription</keyword>
<evidence type="ECO:0000256" key="4">
    <source>
        <dbReference type="ARBA" id="ARBA00023125"/>
    </source>
</evidence>
<feature type="domain" description="Sigma-54 factor interaction" evidence="6">
    <location>
        <begin position="139"/>
        <end position="368"/>
    </location>
</feature>
<dbReference type="PANTHER" id="PTHR32071">
    <property type="entry name" value="TRANSCRIPTIONAL REGULATORY PROTEIN"/>
    <property type="match status" value="1"/>
</dbReference>
<dbReference type="RefSeq" id="WP_332290932.1">
    <property type="nucleotide sequence ID" value="NZ_JAZIBG010000036.1"/>
</dbReference>
<dbReference type="Proteomes" id="UP001336250">
    <property type="component" value="Unassembled WGS sequence"/>
</dbReference>
<dbReference type="EMBL" id="JAZIBG010000036">
    <property type="protein sequence ID" value="MEF7615633.1"/>
    <property type="molecule type" value="Genomic_DNA"/>
</dbReference>
<dbReference type="GO" id="GO:0043565">
    <property type="term" value="F:sequence-specific DNA binding"/>
    <property type="evidence" value="ECO:0007669"/>
    <property type="project" value="InterPro"/>
</dbReference>
<keyword evidence="2" id="KW-0067">ATP-binding</keyword>
<dbReference type="InterPro" id="IPR025943">
    <property type="entry name" value="Sigma_54_int_dom_ATP-bd_2"/>
</dbReference>
<name>A0AAW9QHN7_9BURK</name>
<evidence type="ECO:0000256" key="2">
    <source>
        <dbReference type="ARBA" id="ARBA00022840"/>
    </source>
</evidence>
<sequence length="442" mass="48295">MVDNRLLCVIARGVASPARLLESIGWEVCAISDSRLLPEASARGRCRVGLVIGRGLDDAACAELDALLRDHAGIEWVGAFDAASLSLPACRDLIFEHLFDHHSLPLDMERLRVTLGHAHGRGLLRQGRTQPARHDNSPLIGCSDARAQLLQQVRRIAKVDAPVLISGESGSGKELAARAIHEGSARAAGPLVTVNCGAIQPTLVQSELFGYVKGAFTGAVRDKRGFIEAANGGTIFLDEIGDLPLDMQINLLRFLQEGTVNRVGSTQPMPVDVRVIAATHINVEQAVAAGKFREDLFYRLNVLSLHVPPLRERRRDVAVLAQHFFEKFSTEKQASVKGFSQRAMRAMDAYAWPGNVRELINRVRRAMVMSDGRLITAADLGLPESEVRKPPERLDASRMRAEREAIQAALQQAGNNVSHAARELGVSRITLYRLMAKHGLAH</sequence>
<evidence type="ECO:0000313" key="7">
    <source>
        <dbReference type="EMBL" id="MEF7615633.1"/>
    </source>
</evidence>
<dbReference type="GO" id="GO:0006355">
    <property type="term" value="P:regulation of DNA-templated transcription"/>
    <property type="evidence" value="ECO:0007669"/>
    <property type="project" value="InterPro"/>
</dbReference>
<dbReference type="Pfam" id="PF00158">
    <property type="entry name" value="Sigma54_activat"/>
    <property type="match status" value="1"/>
</dbReference>
<dbReference type="SUPFAM" id="SSF46689">
    <property type="entry name" value="Homeodomain-like"/>
    <property type="match status" value="1"/>
</dbReference>
<dbReference type="Pfam" id="PF25601">
    <property type="entry name" value="AAA_lid_14"/>
    <property type="match status" value="1"/>
</dbReference>
<keyword evidence="8" id="KW-1185">Reference proteome</keyword>
<dbReference type="InterPro" id="IPR045343">
    <property type="entry name" value="VpsR"/>
</dbReference>
<dbReference type="Gene3D" id="1.10.10.60">
    <property type="entry name" value="Homeodomain-like"/>
    <property type="match status" value="1"/>
</dbReference>
<dbReference type="GO" id="GO:0005524">
    <property type="term" value="F:ATP binding"/>
    <property type="evidence" value="ECO:0007669"/>
    <property type="project" value="UniProtKB-KW"/>
</dbReference>
<dbReference type="PRINTS" id="PR01590">
    <property type="entry name" value="HTHFIS"/>
</dbReference>
<dbReference type="InterPro" id="IPR002078">
    <property type="entry name" value="Sigma_54_int"/>
</dbReference>
<keyword evidence="4" id="KW-0238">DNA-binding</keyword>
<dbReference type="PROSITE" id="PS00688">
    <property type="entry name" value="SIGMA54_INTERACT_3"/>
    <property type="match status" value="1"/>
</dbReference>
<dbReference type="PROSITE" id="PS00676">
    <property type="entry name" value="SIGMA54_INTERACT_2"/>
    <property type="match status" value="1"/>
</dbReference>
<evidence type="ECO:0000256" key="1">
    <source>
        <dbReference type="ARBA" id="ARBA00022741"/>
    </source>
</evidence>
<dbReference type="PANTHER" id="PTHR32071:SF120">
    <property type="entry name" value="TRANSCRIPTIONAL REGULATOR-RELATED"/>
    <property type="match status" value="1"/>
</dbReference>
<comment type="caution">
    <text evidence="7">The sequence shown here is derived from an EMBL/GenBank/DDBJ whole genome shotgun (WGS) entry which is preliminary data.</text>
</comment>
<keyword evidence="3" id="KW-0805">Transcription regulation</keyword>
<reference evidence="7 8" key="1">
    <citation type="submission" date="2024-02" db="EMBL/GenBank/DDBJ databases">
        <title>Genome sequence of Aquincola sp. MAHUQ-54.</title>
        <authorList>
            <person name="Huq M.A."/>
        </authorList>
    </citation>
    <scope>NUCLEOTIDE SEQUENCE [LARGE SCALE GENOMIC DNA]</scope>
    <source>
        <strain evidence="7 8">MAHUQ-54</strain>
    </source>
</reference>